<dbReference type="GeneID" id="108681620"/>
<dbReference type="UniPathway" id="UPA00575"/>
<accession>A0A8B7PJ09</accession>
<evidence type="ECO:0000259" key="10">
    <source>
        <dbReference type="Pfam" id="PF00303"/>
    </source>
</evidence>
<dbReference type="EC" id="2.1.1.45" evidence="3"/>
<dbReference type="Gene3D" id="3.30.572.10">
    <property type="entry name" value="Thymidylate synthase/dCMP hydroxymethylase domain"/>
    <property type="match status" value="1"/>
</dbReference>
<dbReference type="CDD" id="cd00351">
    <property type="entry name" value="TS_Pyrimidine_HMase"/>
    <property type="match status" value="1"/>
</dbReference>
<dbReference type="NCBIfam" id="NF002497">
    <property type="entry name" value="PRK01827.1-3"/>
    <property type="match status" value="1"/>
</dbReference>
<dbReference type="PROSITE" id="PS00091">
    <property type="entry name" value="THYMIDYLATE_SYNTHASE"/>
    <property type="match status" value="1"/>
</dbReference>
<dbReference type="InterPro" id="IPR036926">
    <property type="entry name" value="Thymidate_synth/dCMP_Mease_sf"/>
</dbReference>
<evidence type="ECO:0000256" key="1">
    <source>
        <dbReference type="ARBA" id="ARBA00004992"/>
    </source>
</evidence>
<dbReference type="GO" id="GO:0004799">
    <property type="term" value="F:thymidylate synthase activity"/>
    <property type="evidence" value="ECO:0007669"/>
    <property type="project" value="UniProtKB-EC"/>
</dbReference>
<dbReference type="PANTHER" id="PTHR11548">
    <property type="entry name" value="THYMIDYLATE SYNTHASE 1"/>
    <property type="match status" value="1"/>
</dbReference>
<dbReference type="KEGG" id="hazt:108681620"/>
<dbReference type="InterPro" id="IPR023451">
    <property type="entry name" value="Thymidate_synth/dCMP_Mease_dom"/>
</dbReference>
<dbReference type="OrthoDB" id="766at2759"/>
<keyword evidence="6" id="KW-0808">Transferase</keyword>
<comment type="pathway">
    <text evidence="1">Pyrimidine metabolism; dTTP biosynthesis.</text>
</comment>
<dbReference type="InterPro" id="IPR000398">
    <property type="entry name" value="Thymidylate_synthase"/>
</dbReference>
<keyword evidence="7" id="KW-0545">Nucleotide biosynthesis</keyword>
<dbReference type="PANTHER" id="PTHR11548:SF2">
    <property type="entry name" value="THYMIDYLATE SYNTHASE"/>
    <property type="match status" value="1"/>
</dbReference>
<dbReference type="PRINTS" id="PR00108">
    <property type="entry name" value="THYMDSNTHASE"/>
</dbReference>
<evidence type="ECO:0000256" key="2">
    <source>
        <dbReference type="ARBA" id="ARBA00009972"/>
    </source>
</evidence>
<sequence length="328" mass="37050">MTSENCSMQQPCSLSYSGVDHVNGSSLKTPSPVKNGGNKPNEDELQYLFLIRRIISEGNERKDRTGTGTKSIFGAQMRFSLRDGQFPLLTTKRVFWRGIAEELLWFIRGSTNARELQDKNVHIWDGNSSREFLDSLGLTSREEGDLGPVYGFQWRHFGAKYTNMHADYTGQGVDQLLQLIERIKTNPTDRRLILSAWNPADIPEMALPPCHCLCQFYVANGELSCQLYQRSADMGLGVPFNIASYALLTCMIAQVTGLKPGEFLHTMGDAHVYMNHIEALQEQLLRSPRPFPTLVLNPDVMDIEKFSIDDIKVLDYNPHPKISMEMAV</sequence>
<evidence type="ECO:0000256" key="9">
    <source>
        <dbReference type="PROSITE-ProRule" id="PRU10016"/>
    </source>
</evidence>
<comment type="catalytic activity">
    <reaction evidence="8">
        <text>dUMP + (6R)-5,10-methylene-5,6,7,8-tetrahydrofolate = 7,8-dihydrofolate + dTMP</text>
        <dbReference type="Rhea" id="RHEA:12104"/>
        <dbReference type="ChEBI" id="CHEBI:15636"/>
        <dbReference type="ChEBI" id="CHEBI:57451"/>
        <dbReference type="ChEBI" id="CHEBI:63528"/>
        <dbReference type="ChEBI" id="CHEBI:246422"/>
        <dbReference type="EC" id="2.1.1.45"/>
    </reaction>
</comment>
<dbReference type="GO" id="GO:0006231">
    <property type="term" value="P:dTMP biosynthetic process"/>
    <property type="evidence" value="ECO:0007669"/>
    <property type="project" value="InterPro"/>
</dbReference>
<proteinExistence type="inferred from homology"/>
<dbReference type="FunFam" id="3.30.572.10:FF:000002">
    <property type="entry name" value="Possible thymidylate synthase"/>
    <property type="match status" value="1"/>
</dbReference>
<evidence type="ECO:0000256" key="5">
    <source>
        <dbReference type="ARBA" id="ARBA00022603"/>
    </source>
</evidence>
<dbReference type="SUPFAM" id="SSF55831">
    <property type="entry name" value="Thymidylate synthase/dCMP hydroxymethylase"/>
    <property type="match status" value="1"/>
</dbReference>
<evidence type="ECO:0000256" key="6">
    <source>
        <dbReference type="ARBA" id="ARBA00022679"/>
    </source>
</evidence>
<dbReference type="GO" id="GO:0032259">
    <property type="term" value="P:methylation"/>
    <property type="evidence" value="ECO:0007669"/>
    <property type="project" value="UniProtKB-KW"/>
</dbReference>
<dbReference type="GO" id="GO:0006235">
    <property type="term" value="P:dTTP biosynthetic process"/>
    <property type="evidence" value="ECO:0007669"/>
    <property type="project" value="UniProtKB-UniPathway"/>
</dbReference>
<dbReference type="HAMAP" id="MF_00008">
    <property type="entry name" value="Thymidy_synth_bact"/>
    <property type="match status" value="1"/>
</dbReference>
<evidence type="ECO:0000256" key="7">
    <source>
        <dbReference type="ARBA" id="ARBA00022727"/>
    </source>
</evidence>
<gene>
    <name evidence="12" type="primary">LOC108681620</name>
</gene>
<organism evidence="11 12">
    <name type="scientific">Hyalella azteca</name>
    <name type="common">Amphipod</name>
    <dbReference type="NCBI Taxonomy" id="294128"/>
    <lineage>
        <taxon>Eukaryota</taxon>
        <taxon>Metazoa</taxon>
        <taxon>Ecdysozoa</taxon>
        <taxon>Arthropoda</taxon>
        <taxon>Crustacea</taxon>
        <taxon>Multicrustacea</taxon>
        <taxon>Malacostraca</taxon>
        <taxon>Eumalacostraca</taxon>
        <taxon>Peracarida</taxon>
        <taxon>Amphipoda</taxon>
        <taxon>Senticaudata</taxon>
        <taxon>Talitrida</taxon>
        <taxon>Talitroidea</taxon>
        <taxon>Hyalellidae</taxon>
        <taxon>Hyalella</taxon>
    </lineage>
</organism>
<dbReference type="AlphaFoldDB" id="A0A8B7PJ09"/>
<comment type="similarity">
    <text evidence="2">Belongs to the thymidylate synthase family.</text>
</comment>
<evidence type="ECO:0000313" key="11">
    <source>
        <dbReference type="Proteomes" id="UP000694843"/>
    </source>
</evidence>
<dbReference type="GO" id="GO:0005829">
    <property type="term" value="C:cytosol"/>
    <property type="evidence" value="ECO:0007669"/>
    <property type="project" value="TreeGrafter"/>
</dbReference>
<keyword evidence="11" id="KW-1185">Reference proteome</keyword>
<dbReference type="InterPro" id="IPR020940">
    <property type="entry name" value="Thymidylate_synthase_AS"/>
</dbReference>
<dbReference type="NCBIfam" id="TIGR03284">
    <property type="entry name" value="thym_sym"/>
    <property type="match status" value="1"/>
</dbReference>
<evidence type="ECO:0000313" key="12">
    <source>
        <dbReference type="RefSeq" id="XP_018026158.1"/>
    </source>
</evidence>
<name>A0A8B7PJ09_HYAAZ</name>
<evidence type="ECO:0000256" key="3">
    <source>
        <dbReference type="ARBA" id="ARBA00011947"/>
    </source>
</evidence>
<evidence type="ECO:0000256" key="8">
    <source>
        <dbReference type="ARBA" id="ARBA00047344"/>
    </source>
</evidence>
<feature type="domain" description="Thymidylate synthase/dCMP hydroxymethylase" evidence="10">
    <location>
        <begin position="46"/>
        <end position="328"/>
    </location>
</feature>
<dbReference type="InterPro" id="IPR045097">
    <property type="entry name" value="Thymidate_synth/dCMP_Mease"/>
</dbReference>
<keyword evidence="5" id="KW-0489">Methyltransferase</keyword>
<feature type="active site" evidence="9">
    <location>
        <position position="210"/>
    </location>
</feature>
<dbReference type="Proteomes" id="UP000694843">
    <property type="component" value="Unplaced"/>
</dbReference>
<dbReference type="GO" id="GO:0005739">
    <property type="term" value="C:mitochondrion"/>
    <property type="evidence" value="ECO:0007669"/>
    <property type="project" value="TreeGrafter"/>
</dbReference>
<protein>
    <recommendedName>
        <fullName evidence="4">Thymidylate synthase</fullName>
        <ecNumber evidence="3">2.1.1.45</ecNumber>
    </recommendedName>
</protein>
<dbReference type="RefSeq" id="XP_018026158.1">
    <property type="nucleotide sequence ID" value="XM_018170669.2"/>
</dbReference>
<reference evidence="12" key="1">
    <citation type="submission" date="2025-08" db="UniProtKB">
        <authorList>
            <consortium name="RefSeq"/>
        </authorList>
    </citation>
    <scope>IDENTIFICATION</scope>
    <source>
        <tissue evidence="12">Whole organism</tissue>
    </source>
</reference>
<dbReference type="OMA" id="AYGRFWR"/>
<dbReference type="Pfam" id="PF00303">
    <property type="entry name" value="Thymidylat_synt"/>
    <property type="match status" value="1"/>
</dbReference>
<evidence type="ECO:0000256" key="4">
    <source>
        <dbReference type="ARBA" id="ARBA00015931"/>
    </source>
</evidence>